<keyword evidence="5" id="KW-1185">Reference proteome</keyword>
<feature type="transmembrane region" description="Helical" evidence="2">
    <location>
        <begin position="552"/>
        <end position="575"/>
    </location>
</feature>
<evidence type="ECO:0000256" key="1">
    <source>
        <dbReference type="SAM" id="MobiDB-lite"/>
    </source>
</evidence>
<evidence type="ECO:0000259" key="3">
    <source>
        <dbReference type="Pfam" id="PF07786"/>
    </source>
</evidence>
<dbReference type="InterPro" id="IPR012429">
    <property type="entry name" value="HGSNAT_cat"/>
</dbReference>
<evidence type="ECO:0000313" key="5">
    <source>
        <dbReference type="Proteomes" id="UP000780801"/>
    </source>
</evidence>
<evidence type="ECO:0000256" key="2">
    <source>
        <dbReference type="SAM" id="Phobius"/>
    </source>
</evidence>
<accession>A0A9P6KBW7</accession>
<name>A0A9P6KBW7_9FUNG</name>
<feature type="transmembrane region" description="Helical" evidence="2">
    <location>
        <begin position="69"/>
        <end position="90"/>
    </location>
</feature>
<keyword evidence="2" id="KW-1133">Transmembrane helix</keyword>
<feature type="transmembrane region" description="Helical" evidence="2">
    <location>
        <begin position="102"/>
        <end position="128"/>
    </location>
</feature>
<dbReference type="PANTHER" id="PTHR31061">
    <property type="entry name" value="LD22376P"/>
    <property type="match status" value="1"/>
</dbReference>
<feature type="transmembrane region" description="Helical" evidence="2">
    <location>
        <begin position="507"/>
        <end position="526"/>
    </location>
</feature>
<dbReference type="EMBL" id="JAABOA010002940">
    <property type="protein sequence ID" value="KAF9579218.1"/>
    <property type="molecule type" value="Genomic_DNA"/>
</dbReference>
<comment type="caution">
    <text evidence="4">The sequence shown here is derived from an EMBL/GenBank/DDBJ whole genome shotgun (WGS) entry which is preliminary data.</text>
</comment>
<reference evidence="4" key="1">
    <citation type="journal article" date="2020" name="Fungal Divers.">
        <title>Resolving the Mortierellaceae phylogeny through synthesis of multi-gene phylogenetics and phylogenomics.</title>
        <authorList>
            <person name="Vandepol N."/>
            <person name="Liber J."/>
            <person name="Desiro A."/>
            <person name="Na H."/>
            <person name="Kennedy M."/>
            <person name="Barry K."/>
            <person name="Grigoriev I.V."/>
            <person name="Miller A.N."/>
            <person name="O'Donnell K."/>
            <person name="Stajich J.E."/>
            <person name="Bonito G."/>
        </authorList>
    </citation>
    <scope>NUCLEOTIDE SEQUENCE</scope>
    <source>
        <strain evidence="4">KOD1015</strain>
    </source>
</reference>
<dbReference type="OrthoDB" id="2149840at2759"/>
<organism evidence="4 5">
    <name type="scientific">Lunasporangiospora selenospora</name>
    <dbReference type="NCBI Taxonomy" id="979761"/>
    <lineage>
        <taxon>Eukaryota</taxon>
        <taxon>Fungi</taxon>
        <taxon>Fungi incertae sedis</taxon>
        <taxon>Mucoromycota</taxon>
        <taxon>Mortierellomycotina</taxon>
        <taxon>Mortierellomycetes</taxon>
        <taxon>Mortierellales</taxon>
        <taxon>Mortierellaceae</taxon>
        <taxon>Lunasporangiospora</taxon>
    </lineage>
</organism>
<feature type="domain" description="Heparan-alpha-glucosaminide N-acetyltransferase catalytic" evidence="3">
    <location>
        <begin position="68"/>
        <end position="196"/>
    </location>
</feature>
<evidence type="ECO:0000313" key="4">
    <source>
        <dbReference type="EMBL" id="KAF9579218.1"/>
    </source>
</evidence>
<keyword evidence="2" id="KW-0472">Membrane</keyword>
<feature type="transmembrane region" description="Helical" evidence="2">
    <location>
        <begin position="188"/>
        <end position="208"/>
    </location>
</feature>
<keyword evidence="2" id="KW-0812">Transmembrane</keyword>
<feature type="transmembrane region" description="Helical" evidence="2">
    <location>
        <begin position="380"/>
        <end position="401"/>
    </location>
</feature>
<protein>
    <recommendedName>
        <fullName evidence="3">Heparan-alpha-glucosaminide N-acetyltransferase catalytic domain-containing protein</fullName>
    </recommendedName>
</protein>
<dbReference type="PANTHER" id="PTHR31061:SF24">
    <property type="entry name" value="LD22376P"/>
    <property type="match status" value="1"/>
</dbReference>
<feature type="transmembrane region" description="Helical" evidence="2">
    <location>
        <begin position="154"/>
        <end position="173"/>
    </location>
</feature>
<dbReference type="Proteomes" id="UP000780801">
    <property type="component" value="Unassembled WGS sequence"/>
</dbReference>
<gene>
    <name evidence="4" type="ORF">BGW38_004613</name>
</gene>
<feature type="transmembrane region" description="Helical" evidence="2">
    <location>
        <begin position="407"/>
        <end position="426"/>
    </location>
</feature>
<dbReference type="Pfam" id="PF07786">
    <property type="entry name" value="HGSNAT_cat"/>
    <property type="match status" value="1"/>
</dbReference>
<proteinExistence type="predicted"/>
<sequence>MSNPSGPTQEAVQPLDQVQALRDDKAEVLEHVHVVDATQTHDSTTTADPETGAPASGFKRRLQLPSNRLLSLDLLRGLAILLMITSNSQMGDSPFPILTHPAWIGFTISDSIFPAFLFISGVAIPLAIRIPQPGDVGYNRATIHKVYIQQALRVFKRGLIIMCLGYLLALYGVVQRKVNISFFRWPGVLQRIGFCYGIVAWMHILVLWRGRRPDPPLSVSYVFPKNKLQHAQEEIDAEIEVKAKQAAQEEDKDLWPWFILWLICTYAVQVEGCPRRGMVEDPKCSAQAYFDLRIFGTKHTYNNADFDPEGALSTLTSILNVWFGWYIGCTVRSFNAQVKQVTQDFKARKAASAEGTLTLQEQILEQESIVRIYTSLLGDWFWYGLLWWFIGWLFSLGLPLIKSSWTATFAVFTSGLSQTMLAILFYKFDAHPKIKYLHHLHLEHQKQYPQYQMSRHFKQDLERRGASLAVQHYSGLLNLWFQIDQFCRHWFRRSIVVVLGSMGRNAILLYMCAEAVTGTCFLIPGGPADPVTGKAPSLFGTAYEKTWGALDIGGWGSLFFALGFAALHVLLAIFLDYKKWYFKV</sequence>
<feature type="region of interest" description="Disordered" evidence="1">
    <location>
        <begin position="35"/>
        <end position="58"/>
    </location>
</feature>
<dbReference type="AlphaFoldDB" id="A0A9P6KBW7"/>
<feature type="compositionally biased region" description="Polar residues" evidence="1">
    <location>
        <begin position="37"/>
        <end position="48"/>
    </location>
</feature>